<evidence type="ECO:0000313" key="2">
    <source>
        <dbReference type="Proteomes" id="UP000823388"/>
    </source>
</evidence>
<comment type="caution">
    <text evidence="1">The sequence shown here is derived from an EMBL/GenBank/DDBJ whole genome shotgun (WGS) entry which is preliminary data.</text>
</comment>
<gene>
    <name evidence="1" type="ORF">PVAP13_9KG643750</name>
</gene>
<keyword evidence="2" id="KW-1185">Reference proteome</keyword>
<dbReference type="AlphaFoldDB" id="A0A8T0NXM3"/>
<reference evidence="1" key="1">
    <citation type="submission" date="2020-05" db="EMBL/GenBank/DDBJ databases">
        <title>WGS assembly of Panicum virgatum.</title>
        <authorList>
            <person name="Lovell J.T."/>
            <person name="Jenkins J."/>
            <person name="Shu S."/>
            <person name="Juenger T.E."/>
            <person name="Schmutz J."/>
        </authorList>
    </citation>
    <scope>NUCLEOTIDE SEQUENCE</scope>
    <source>
        <strain evidence="1">AP13</strain>
    </source>
</reference>
<proteinExistence type="predicted"/>
<organism evidence="1 2">
    <name type="scientific">Panicum virgatum</name>
    <name type="common">Blackwell switchgrass</name>
    <dbReference type="NCBI Taxonomy" id="38727"/>
    <lineage>
        <taxon>Eukaryota</taxon>
        <taxon>Viridiplantae</taxon>
        <taxon>Streptophyta</taxon>
        <taxon>Embryophyta</taxon>
        <taxon>Tracheophyta</taxon>
        <taxon>Spermatophyta</taxon>
        <taxon>Magnoliopsida</taxon>
        <taxon>Liliopsida</taxon>
        <taxon>Poales</taxon>
        <taxon>Poaceae</taxon>
        <taxon>PACMAD clade</taxon>
        <taxon>Panicoideae</taxon>
        <taxon>Panicodae</taxon>
        <taxon>Paniceae</taxon>
        <taxon>Panicinae</taxon>
        <taxon>Panicum</taxon>
        <taxon>Panicum sect. Hiantes</taxon>
    </lineage>
</organism>
<accession>A0A8T0NXM3</accession>
<evidence type="ECO:0000313" key="1">
    <source>
        <dbReference type="EMBL" id="KAG2554143.1"/>
    </source>
</evidence>
<sequence>MGCAHSHSGQDRIIADMGPQEIWSKLKRLKLQVTIVLKMFRQKLMYRHY</sequence>
<dbReference type="Proteomes" id="UP000823388">
    <property type="component" value="Chromosome 9K"/>
</dbReference>
<dbReference type="EMBL" id="CM029053">
    <property type="protein sequence ID" value="KAG2554143.1"/>
    <property type="molecule type" value="Genomic_DNA"/>
</dbReference>
<protein>
    <submittedName>
        <fullName evidence="1">Uncharacterized protein</fullName>
    </submittedName>
</protein>
<name>A0A8T0NXM3_PANVG</name>